<keyword evidence="9" id="KW-1133">Transmembrane helix</keyword>
<keyword evidence="3" id="KW-0597">Phosphoprotein</keyword>
<dbReference type="GO" id="GO:0005524">
    <property type="term" value="F:ATP binding"/>
    <property type="evidence" value="ECO:0007669"/>
    <property type="project" value="UniProtKB-KW"/>
</dbReference>
<comment type="caution">
    <text evidence="11">The sequence shown here is derived from an EMBL/GenBank/DDBJ whole genome shotgun (WGS) entry which is preliminary data.</text>
</comment>
<dbReference type="EMBL" id="PDOD01000001">
    <property type="protein sequence ID" value="PYZ94998.1"/>
    <property type="molecule type" value="Genomic_DNA"/>
</dbReference>
<gene>
    <name evidence="11" type="ORF">CR194_05640</name>
</gene>
<evidence type="ECO:0000256" key="6">
    <source>
        <dbReference type="ARBA" id="ARBA00022777"/>
    </source>
</evidence>
<dbReference type="Proteomes" id="UP000248214">
    <property type="component" value="Unassembled WGS sequence"/>
</dbReference>
<dbReference type="PANTHER" id="PTHR24421:SF10">
    <property type="entry name" value="NITRATE_NITRITE SENSOR PROTEIN NARQ"/>
    <property type="match status" value="1"/>
</dbReference>
<evidence type="ECO:0000256" key="4">
    <source>
        <dbReference type="ARBA" id="ARBA00022679"/>
    </source>
</evidence>
<evidence type="ECO:0000256" key="1">
    <source>
        <dbReference type="ARBA" id="ARBA00000085"/>
    </source>
</evidence>
<evidence type="ECO:0000259" key="10">
    <source>
        <dbReference type="Pfam" id="PF07730"/>
    </source>
</evidence>
<keyword evidence="6 11" id="KW-0418">Kinase</keyword>
<keyword evidence="5" id="KW-0547">Nucleotide-binding</keyword>
<evidence type="ECO:0000256" key="9">
    <source>
        <dbReference type="SAM" id="Phobius"/>
    </source>
</evidence>
<dbReference type="CDD" id="cd16917">
    <property type="entry name" value="HATPase_UhpB-NarQ-NarX-like"/>
    <property type="match status" value="1"/>
</dbReference>
<evidence type="ECO:0000313" key="12">
    <source>
        <dbReference type="Proteomes" id="UP000248214"/>
    </source>
</evidence>
<dbReference type="PANTHER" id="PTHR24421">
    <property type="entry name" value="NITRATE/NITRITE SENSOR PROTEIN NARX-RELATED"/>
    <property type="match status" value="1"/>
</dbReference>
<keyword evidence="9" id="KW-0472">Membrane</keyword>
<evidence type="ECO:0000256" key="8">
    <source>
        <dbReference type="ARBA" id="ARBA00023012"/>
    </source>
</evidence>
<dbReference type="InterPro" id="IPR050482">
    <property type="entry name" value="Sensor_HK_TwoCompSys"/>
</dbReference>
<dbReference type="EC" id="2.7.13.3" evidence="2"/>
<feature type="domain" description="Signal transduction histidine kinase subgroup 3 dimerisation and phosphoacceptor" evidence="10">
    <location>
        <begin position="183"/>
        <end position="245"/>
    </location>
</feature>
<organism evidence="11 12">
    <name type="scientific">Salipaludibacillus keqinensis</name>
    <dbReference type="NCBI Taxonomy" id="2045207"/>
    <lineage>
        <taxon>Bacteria</taxon>
        <taxon>Bacillati</taxon>
        <taxon>Bacillota</taxon>
        <taxon>Bacilli</taxon>
        <taxon>Bacillales</taxon>
        <taxon>Bacillaceae</taxon>
    </lineage>
</organism>
<feature type="transmembrane region" description="Helical" evidence="9">
    <location>
        <begin position="32"/>
        <end position="49"/>
    </location>
</feature>
<keyword evidence="12" id="KW-1185">Reference proteome</keyword>
<dbReference type="InterPro" id="IPR011712">
    <property type="entry name" value="Sig_transdc_His_kin_sub3_dim/P"/>
</dbReference>
<comment type="catalytic activity">
    <reaction evidence="1">
        <text>ATP + protein L-histidine = ADP + protein N-phospho-L-histidine.</text>
        <dbReference type="EC" id="2.7.13.3"/>
    </reaction>
</comment>
<dbReference type="Pfam" id="PF07730">
    <property type="entry name" value="HisKA_3"/>
    <property type="match status" value="1"/>
</dbReference>
<evidence type="ECO:0000256" key="2">
    <source>
        <dbReference type="ARBA" id="ARBA00012438"/>
    </source>
</evidence>
<reference evidence="11 12" key="1">
    <citation type="submission" date="2017-10" db="EMBL/GenBank/DDBJ databases">
        <title>Bacillus sp. nov., a halophilic bacterium isolated from a Keqin Lake.</title>
        <authorList>
            <person name="Wang H."/>
        </authorList>
    </citation>
    <scope>NUCLEOTIDE SEQUENCE [LARGE SCALE GENOMIC DNA]</scope>
    <source>
        <strain evidence="11 12">KQ-12</strain>
    </source>
</reference>
<accession>A0A323TJF8</accession>
<keyword evidence="8" id="KW-0902">Two-component regulatory system</keyword>
<dbReference type="AlphaFoldDB" id="A0A323TJF8"/>
<dbReference type="Gene3D" id="1.20.5.1930">
    <property type="match status" value="1"/>
</dbReference>
<keyword evidence="4" id="KW-0808">Transferase</keyword>
<evidence type="ECO:0000256" key="7">
    <source>
        <dbReference type="ARBA" id="ARBA00022840"/>
    </source>
</evidence>
<evidence type="ECO:0000256" key="5">
    <source>
        <dbReference type="ARBA" id="ARBA00022741"/>
    </source>
</evidence>
<dbReference type="GO" id="GO:0000155">
    <property type="term" value="F:phosphorelay sensor kinase activity"/>
    <property type="evidence" value="ECO:0007669"/>
    <property type="project" value="InterPro"/>
</dbReference>
<dbReference type="GO" id="GO:0016020">
    <property type="term" value="C:membrane"/>
    <property type="evidence" value="ECO:0007669"/>
    <property type="project" value="InterPro"/>
</dbReference>
<feature type="transmembrane region" description="Helical" evidence="9">
    <location>
        <begin position="103"/>
        <end position="122"/>
    </location>
</feature>
<dbReference type="GO" id="GO:0046983">
    <property type="term" value="F:protein dimerization activity"/>
    <property type="evidence" value="ECO:0007669"/>
    <property type="project" value="InterPro"/>
</dbReference>
<feature type="transmembrane region" description="Helical" evidence="9">
    <location>
        <begin position="128"/>
        <end position="145"/>
    </location>
</feature>
<name>A0A323TJF8_9BACI</name>
<keyword evidence="7" id="KW-0067">ATP-binding</keyword>
<keyword evidence="9" id="KW-0812">Transmembrane</keyword>
<sequence>MRYFWVWFGLLFVTWIIALSHGTNGILDHPFNIALSAVFFTLYFLLPLFNKNKFLQMVLLSCMSVGLTVIFWPHMGGEANPYPLILTTMILGEAVYRLRSYHIYVVASLLLVGLYLPAFLNLPSLPPIFLTLYSLFLAMMSVIYYKSFHRERELADQHEALLTEFRKLKRAVSAGESMARREERTQIAREIHDSVGHKLTALLMQLEVYRMQANEENASEIASLKQLAKDSLEETRSAVKALKKDEVGGLGAIIRLIRKLEAESFLQVHFSVKHGALSAPLRNDQSIAVYRAVQEALTNMMRHSETKDVMIMFESLGGTVFRFEVSHRTTKDISFREGFGITSMRERIEQAGGTLNVRVYDGRFIVEGILPVVAKEVRSGD</sequence>
<evidence type="ECO:0000256" key="3">
    <source>
        <dbReference type="ARBA" id="ARBA00022553"/>
    </source>
</evidence>
<dbReference type="InterPro" id="IPR036890">
    <property type="entry name" value="HATPase_C_sf"/>
</dbReference>
<evidence type="ECO:0000313" key="11">
    <source>
        <dbReference type="EMBL" id="PYZ94998.1"/>
    </source>
</evidence>
<dbReference type="Gene3D" id="3.30.565.10">
    <property type="entry name" value="Histidine kinase-like ATPase, C-terminal domain"/>
    <property type="match status" value="1"/>
</dbReference>
<feature type="transmembrane region" description="Helical" evidence="9">
    <location>
        <begin position="54"/>
        <end position="73"/>
    </location>
</feature>
<proteinExistence type="predicted"/>
<dbReference type="RefSeq" id="WP_110608633.1">
    <property type="nucleotide sequence ID" value="NZ_PDOD01000001.1"/>
</dbReference>
<protein>
    <recommendedName>
        <fullName evidence="2">histidine kinase</fullName>
        <ecNumber evidence="2">2.7.13.3</ecNumber>
    </recommendedName>
</protein>
<dbReference type="OrthoDB" id="199946at2"/>